<organism evidence="2 3">
    <name type="scientific">Cellulomonas terrae</name>
    <dbReference type="NCBI Taxonomy" id="311234"/>
    <lineage>
        <taxon>Bacteria</taxon>
        <taxon>Bacillati</taxon>
        <taxon>Actinomycetota</taxon>
        <taxon>Actinomycetes</taxon>
        <taxon>Micrococcales</taxon>
        <taxon>Cellulomonadaceae</taxon>
        <taxon>Cellulomonas</taxon>
    </lineage>
</organism>
<sequence length="95" mass="9924">MWVSTPRSADVGVASGSAWVNACRGTSRRGGVRTAAGVTEDGPEQGATPVASDPVQHRGDRVDGELRRSDPQTADLRPGEKARLSADVVGLGQWL</sequence>
<keyword evidence="3" id="KW-1185">Reference proteome</keyword>
<evidence type="ECO:0000313" key="3">
    <source>
        <dbReference type="Proteomes" id="UP000321049"/>
    </source>
</evidence>
<evidence type="ECO:0000256" key="1">
    <source>
        <dbReference type="SAM" id="MobiDB-lite"/>
    </source>
</evidence>
<accession>A0A511JP73</accession>
<dbReference type="EMBL" id="BJWH01000022">
    <property type="protein sequence ID" value="GEL99830.1"/>
    <property type="molecule type" value="Genomic_DNA"/>
</dbReference>
<evidence type="ECO:0000313" key="2">
    <source>
        <dbReference type="EMBL" id="GEL99830.1"/>
    </source>
</evidence>
<dbReference type="Proteomes" id="UP000321049">
    <property type="component" value="Unassembled WGS sequence"/>
</dbReference>
<feature type="compositionally biased region" description="Basic and acidic residues" evidence="1">
    <location>
        <begin position="55"/>
        <end position="70"/>
    </location>
</feature>
<name>A0A511JP73_9CELL</name>
<dbReference type="AlphaFoldDB" id="A0A511JP73"/>
<proteinExistence type="predicted"/>
<comment type="caution">
    <text evidence="2">The sequence shown here is derived from an EMBL/GenBank/DDBJ whole genome shotgun (WGS) entry which is preliminary data.</text>
</comment>
<gene>
    <name evidence="2" type="ORF">CTE05_33770</name>
</gene>
<feature type="region of interest" description="Disordered" evidence="1">
    <location>
        <begin position="27"/>
        <end position="82"/>
    </location>
</feature>
<protein>
    <submittedName>
        <fullName evidence="2">Uncharacterized protein</fullName>
    </submittedName>
</protein>
<reference evidence="2 3" key="1">
    <citation type="submission" date="2019-07" db="EMBL/GenBank/DDBJ databases">
        <title>Whole genome shotgun sequence of Cellulomonas terrae NBRC 100819.</title>
        <authorList>
            <person name="Hosoyama A."/>
            <person name="Uohara A."/>
            <person name="Ohji S."/>
            <person name="Ichikawa N."/>
        </authorList>
    </citation>
    <scope>NUCLEOTIDE SEQUENCE [LARGE SCALE GENOMIC DNA]</scope>
    <source>
        <strain evidence="2 3">NBRC 100819</strain>
    </source>
</reference>